<feature type="transmembrane region" description="Helical" evidence="8">
    <location>
        <begin position="34"/>
        <end position="51"/>
    </location>
</feature>
<gene>
    <name evidence="9" type="ORF">AC625_13375</name>
</gene>
<dbReference type="Pfam" id="PF03547">
    <property type="entry name" value="Mem_trans"/>
    <property type="match status" value="2"/>
</dbReference>
<evidence type="ECO:0000313" key="9">
    <source>
        <dbReference type="EMBL" id="KMY50367.1"/>
    </source>
</evidence>
<proteinExistence type="inferred from homology"/>
<dbReference type="OrthoDB" id="148377at2"/>
<dbReference type="Proteomes" id="UP000037146">
    <property type="component" value="Unassembled WGS sequence"/>
</dbReference>
<evidence type="ECO:0000256" key="6">
    <source>
        <dbReference type="ARBA" id="ARBA00022989"/>
    </source>
</evidence>
<evidence type="ECO:0000256" key="1">
    <source>
        <dbReference type="ARBA" id="ARBA00004651"/>
    </source>
</evidence>
<feature type="transmembrane region" description="Helical" evidence="8">
    <location>
        <begin position="185"/>
        <end position="207"/>
    </location>
</feature>
<feature type="transmembrane region" description="Helical" evidence="8">
    <location>
        <begin position="162"/>
        <end position="179"/>
    </location>
</feature>
<feature type="transmembrane region" description="Helical" evidence="8">
    <location>
        <begin position="57"/>
        <end position="81"/>
    </location>
</feature>
<dbReference type="STRING" id="1679170.AC625_13375"/>
<evidence type="ECO:0000256" key="3">
    <source>
        <dbReference type="ARBA" id="ARBA00022448"/>
    </source>
</evidence>
<dbReference type="GO" id="GO:0005886">
    <property type="term" value="C:plasma membrane"/>
    <property type="evidence" value="ECO:0007669"/>
    <property type="project" value="UniProtKB-SubCell"/>
</dbReference>
<dbReference type="InterPro" id="IPR038770">
    <property type="entry name" value="Na+/solute_symporter_sf"/>
</dbReference>
<evidence type="ECO:0000256" key="4">
    <source>
        <dbReference type="ARBA" id="ARBA00022475"/>
    </source>
</evidence>
<organism evidence="9 10">
    <name type="scientific">Peribacillus loiseleuriae</name>
    <dbReference type="NCBI Taxonomy" id="1679170"/>
    <lineage>
        <taxon>Bacteria</taxon>
        <taxon>Bacillati</taxon>
        <taxon>Bacillota</taxon>
        <taxon>Bacilli</taxon>
        <taxon>Bacillales</taxon>
        <taxon>Bacillaceae</taxon>
        <taxon>Peribacillus</taxon>
    </lineage>
</organism>
<keyword evidence="4" id="KW-1003">Cell membrane</keyword>
<keyword evidence="6 8" id="KW-1133">Transmembrane helix</keyword>
<protein>
    <submittedName>
        <fullName evidence="9">Membrane protein</fullName>
    </submittedName>
</protein>
<keyword evidence="5 8" id="KW-0812">Transmembrane</keyword>
<sequence>MGFLGVLLPIFAIFILGFIGQKKFRFDTKVISTMALYLMSPFLVFRTFYTTEFDKDYIYMIFYTVSLCLTLITLVYLVAFFRKYDIRETCAMILASSFMNNGNYGTPVVFLLFGAAGLKYAIVLMVIQQMVMCTIGVYYAAKGSPEGNGIKSALRAVRRMPIVYGAIVGVLFQFTGITLTEPMLAAVSLVADAAIPTIMITLGMQLANISMKNIAVNKLSLSLILKLAISPVIAFCISLFLPVDDLVKQIMIIMAAMPTAANTTMYALQYNTDPEFVSSATFISTVLSLVTLPIVFFIVI</sequence>
<dbReference type="RefSeq" id="WP_049681720.1">
    <property type="nucleotide sequence ID" value="NZ_LFZW01000001.1"/>
</dbReference>
<comment type="caution">
    <text evidence="9">The sequence shown here is derived from an EMBL/GenBank/DDBJ whole genome shotgun (WGS) entry which is preliminary data.</text>
</comment>
<keyword evidence="7 8" id="KW-0472">Membrane</keyword>
<dbReference type="PANTHER" id="PTHR36838">
    <property type="entry name" value="AUXIN EFFLUX CARRIER FAMILY PROTEIN"/>
    <property type="match status" value="1"/>
</dbReference>
<evidence type="ECO:0000256" key="7">
    <source>
        <dbReference type="ARBA" id="ARBA00023136"/>
    </source>
</evidence>
<feature type="transmembrane region" description="Helical" evidence="8">
    <location>
        <begin position="120"/>
        <end position="141"/>
    </location>
</feature>
<dbReference type="AlphaFoldDB" id="A0A0K9GVU1"/>
<accession>A0A0K9GVU1</accession>
<keyword evidence="10" id="KW-1185">Reference proteome</keyword>
<feature type="transmembrane region" description="Helical" evidence="8">
    <location>
        <begin position="280"/>
        <end position="299"/>
    </location>
</feature>
<comment type="similarity">
    <text evidence="2">Belongs to the auxin efflux carrier (TC 2.A.69) family.</text>
</comment>
<feature type="transmembrane region" description="Helical" evidence="8">
    <location>
        <begin position="6"/>
        <end position="22"/>
    </location>
</feature>
<evidence type="ECO:0000256" key="5">
    <source>
        <dbReference type="ARBA" id="ARBA00022692"/>
    </source>
</evidence>
<dbReference type="PANTHER" id="PTHR36838:SF1">
    <property type="entry name" value="SLR1864 PROTEIN"/>
    <property type="match status" value="1"/>
</dbReference>
<evidence type="ECO:0000256" key="8">
    <source>
        <dbReference type="SAM" id="Phobius"/>
    </source>
</evidence>
<feature type="transmembrane region" description="Helical" evidence="8">
    <location>
        <begin position="93"/>
        <end position="114"/>
    </location>
</feature>
<dbReference type="InterPro" id="IPR004776">
    <property type="entry name" value="Mem_transp_PIN-like"/>
</dbReference>
<reference evidence="10" key="1">
    <citation type="submission" date="2015-07" db="EMBL/GenBank/DDBJ databases">
        <title>Genome sequencing project for genomic taxonomy and phylogenomics of Bacillus-like bacteria.</title>
        <authorList>
            <person name="Liu B."/>
            <person name="Wang J."/>
            <person name="Zhu Y."/>
            <person name="Liu G."/>
            <person name="Chen Q."/>
            <person name="Chen Z."/>
            <person name="Lan J."/>
            <person name="Che J."/>
            <person name="Ge C."/>
            <person name="Shi H."/>
            <person name="Pan Z."/>
            <person name="Liu X."/>
        </authorList>
    </citation>
    <scope>NUCLEOTIDE SEQUENCE [LARGE SCALE GENOMIC DNA]</scope>
    <source>
        <strain evidence="10">FJAT-27997</strain>
    </source>
</reference>
<dbReference type="GO" id="GO:0055085">
    <property type="term" value="P:transmembrane transport"/>
    <property type="evidence" value="ECO:0007669"/>
    <property type="project" value="InterPro"/>
</dbReference>
<dbReference type="EMBL" id="LFZW01000001">
    <property type="protein sequence ID" value="KMY50367.1"/>
    <property type="molecule type" value="Genomic_DNA"/>
</dbReference>
<keyword evidence="3" id="KW-0813">Transport</keyword>
<dbReference type="PATRIC" id="fig|1679170.3.peg.3051"/>
<evidence type="ECO:0000313" key="10">
    <source>
        <dbReference type="Proteomes" id="UP000037146"/>
    </source>
</evidence>
<evidence type="ECO:0000256" key="2">
    <source>
        <dbReference type="ARBA" id="ARBA00010145"/>
    </source>
</evidence>
<comment type="subcellular location">
    <subcellularLocation>
        <location evidence="1">Cell membrane</location>
        <topology evidence="1">Multi-pass membrane protein</topology>
    </subcellularLocation>
</comment>
<dbReference type="Gene3D" id="1.20.1530.20">
    <property type="match status" value="1"/>
</dbReference>
<feature type="transmembrane region" description="Helical" evidence="8">
    <location>
        <begin position="219"/>
        <end position="243"/>
    </location>
</feature>
<name>A0A0K9GVU1_9BACI</name>